<evidence type="ECO:0000256" key="2">
    <source>
        <dbReference type="ARBA" id="ARBA00022692"/>
    </source>
</evidence>
<feature type="region of interest" description="Disordered" evidence="5">
    <location>
        <begin position="433"/>
        <end position="452"/>
    </location>
</feature>
<comment type="caution">
    <text evidence="8">The sequence shown here is derived from an EMBL/GenBank/DDBJ whole genome shotgun (WGS) entry which is preliminary data.</text>
</comment>
<evidence type="ECO:0000259" key="7">
    <source>
        <dbReference type="Pfam" id="PF04932"/>
    </source>
</evidence>
<evidence type="ECO:0000256" key="5">
    <source>
        <dbReference type="SAM" id="MobiDB-lite"/>
    </source>
</evidence>
<feature type="transmembrane region" description="Helical" evidence="6">
    <location>
        <begin position="259"/>
        <end position="277"/>
    </location>
</feature>
<evidence type="ECO:0000256" key="4">
    <source>
        <dbReference type="ARBA" id="ARBA00023136"/>
    </source>
</evidence>
<evidence type="ECO:0000256" key="1">
    <source>
        <dbReference type="ARBA" id="ARBA00004141"/>
    </source>
</evidence>
<evidence type="ECO:0000256" key="3">
    <source>
        <dbReference type="ARBA" id="ARBA00022989"/>
    </source>
</evidence>
<feature type="transmembrane region" description="Helical" evidence="6">
    <location>
        <begin position="184"/>
        <end position="201"/>
    </location>
</feature>
<feature type="transmembrane region" description="Helical" evidence="6">
    <location>
        <begin position="391"/>
        <end position="420"/>
    </location>
</feature>
<protein>
    <recommendedName>
        <fullName evidence="7">O-antigen ligase-related domain-containing protein</fullName>
    </recommendedName>
</protein>
<proteinExistence type="predicted"/>
<feature type="transmembrane region" description="Helical" evidence="6">
    <location>
        <begin position="76"/>
        <end position="97"/>
    </location>
</feature>
<feature type="transmembrane region" description="Helical" evidence="6">
    <location>
        <begin position="346"/>
        <end position="370"/>
    </location>
</feature>
<dbReference type="InterPro" id="IPR051533">
    <property type="entry name" value="WaaL-like"/>
</dbReference>
<dbReference type="HOGENOM" id="CLU_605353_0_0_11"/>
<dbReference type="EMBL" id="AOPY01001454">
    <property type="protein sequence ID" value="EPJ38568.1"/>
    <property type="molecule type" value="Genomic_DNA"/>
</dbReference>
<accession>S4MGD4</accession>
<feature type="transmembrane region" description="Helical" evidence="6">
    <location>
        <begin position="208"/>
        <end position="228"/>
    </location>
</feature>
<dbReference type="PANTHER" id="PTHR37422:SF13">
    <property type="entry name" value="LIPOPOLYSACCHARIDE BIOSYNTHESIS PROTEIN PA4999-RELATED"/>
    <property type="match status" value="1"/>
</dbReference>
<dbReference type="PANTHER" id="PTHR37422">
    <property type="entry name" value="TEICHURONIC ACID BIOSYNTHESIS PROTEIN TUAE"/>
    <property type="match status" value="1"/>
</dbReference>
<comment type="subcellular location">
    <subcellularLocation>
        <location evidence="1">Membrane</location>
        <topology evidence="1">Multi-pass membrane protein</topology>
    </subcellularLocation>
</comment>
<dbReference type="PATRIC" id="fig|1283301.3.peg.4339"/>
<reference evidence="8 9" key="1">
    <citation type="submission" date="2013-02" db="EMBL/GenBank/DDBJ databases">
        <title>Draft Genome Sequence of Streptomyces afghaniensis, Which Produces Compounds of the Julimycin B-Complex.</title>
        <authorList>
            <person name="Gruening B.A."/>
            <person name="Praeg A."/>
            <person name="Erxleben A."/>
            <person name="Guenther S."/>
            <person name="Fiedler H.-P."/>
            <person name="Goodfellow M."/>
            <person name="Mueller M."/>
        </authorList>
    </citation>
    <scope>NUCLEOTIDE SEQUENCE [LARGE SCALE GENOMIC DNA]</scope>
    <source>
        <strain evidence="8 9">772</strain>
    </source>
</reference>
<feature type="transmembrane region" description="Helical" evidence="6">
    <location>
        <begin position="234"/>
        <end position="252"/>
    </location>
</feature>
<gene>
    <name evidence="8" type="ORF">STAFG_4365</name>
</gene>
<evidence type="ECO:0000313" key="8">
    <source>
        <dbReference type="EMBL" id="EPJ38568.1"/>
    </source>
</evidence>
<keyword evidence="9" id="KW-1185">Reference proteome</keyword>
<evidence type="ECO:0000256" key="6">
    <source>
        <dbReference type="SAM" id="Phobius"/>
    </source>
</evidence>
<evidence type="ECO:0000313" key="9">
    <source>
        <dbReference type="Proteomes" id="UP000015001"/>
    </source>
</evidence>
<dbReference type="GO" id="GO:0016020">
    <property type="term" value="C:membrane"/>
    <property type="evidence" value="ECO:0007669"/>
    <property type="project" value="UniProtKB-SubCell"/>
</dbReference>
<dbReference type="RefSeq" id="WP_020273270.1">
    <property type="nucleotide sequence ID" value="NZ_KE354210.1"/>
</dbReference>
<dbReference type="InterPro" id="IPR007016">
    <property type="entry name" value="O-antigen_ligase-rel_domated"/>
</dbReference>
<feature type="transmembrane region" description="Helical" evidence="6">
    <location>
        <begin position="138"/>
        <end position="156"/>
    </location>
</feature>
<dbReference type="Pfam" id="PF04932">
    <property type="entry name" value="Wzy_C"/>
    <property type="match status" value="1"/>
</dbReference>
<name>S4MGD4_9ACTN</name>
<dbReference type="Proteomes" id="UP000015001">
    <property type="component" value="Unassembled WGS sequence"/>
</dbReference>
<keyword evidence="4 6" id="KW-0472">Membrane</keyword>
<keyword evidence="3 6" id="KW-1133">Transmembrane helix</keyword>
<feature type="transmembrane region" description="Helical" evidence="6">
    <location>
        <begin position="49"/>
        <end position="69"/>
    </location>
</feature>
<keyword evidence="2 6" id="KW-0812">Transmembrane</keyword>
<feature type="domain" description="O-antigen ligase-related" evidence="7">
    <location>
        <begin position="218"/>
        <end position="361"/>
    </location>
</feature>
<sequence>MAVAAIVVIPLAFGAPVAALSVLVAVTVLVPFEVQDQFSAVGGSGRPGLLLVDVLLVLGLCRVGWLILTRRLETDMPLLAAAGVALVVTGALVWGITHGAAVSEAGHEARRVMLGVGAFVLAWPVVRDKAARRRLDGALIALGLALGVWGLIQWGFSIDYTSSADVGVRKGVDLTSSERGSLQGGLYAYPVAVTLAWAALVSGRVRSIALRWLLAAIVCLNAICLWLTYERTFWVATVVACAVVVMMSGAHARRIAAKWAPLGAVSLLVCLAVLAPGEIRTAVQRLVSVTQLEVDKSYEYRVIESQVVLDEIKSRPLTGSGFGATITWSKDNTFDTLTTPFAHNGYLWLAWKIGIPAAAFLVLVIAAAVVRRGPSGEDWRRHTLRIGSRAALLALLLTGVTFPAFDALGITAVMGLLVAVCFRGGDDVASARPLPPLRGGAPEQARPRVRPR</sequence>
<feature type="transmembrane region" description="Helical" evidence="6">
    <location>
        <begin position="109"/>
        <end position="126"/>
    </location>
</feature>
<organism evidence="8 9">
    <name type="scientific">Streptomyces afghaniensis 772</name>
    <dbReference type="NCBI Taxonomy" id="1283301"/>
    <lineage>
        <taxon>Bacteria</taxon>
        <taxon>Bacillati</taxon>
        <taxon>Actinomycetota</taxon>
        <taxon>Actinomycetes</taxon>
        <taxon>Kitasatosporales</taxon>
        <taxon>Streptomycetaceae</taxon>
        <taxon>Streptomyces</taxon>
    </lineage>
</organism>
<dbReference type="AlphaFoldDB" id="S4MGD4"/>